<dbReference type="NCBIfam" id="TIGR00229">
    <property type="entry name" value="sensory_box"/>
    <property type="match status" value="1"/>
</dbReference>
<dbReference type="InterPro" id="IPR013655">
    <property type="entry name" value="PAS_fold_3"/>
</dbReference>
<reference evidence="2 4" key="1">
    <citation type="submission" date="2015-02" db="EMBL/GenBank/DDBJ databases">
        <title>Single-cell genomics of uncultivated deep-branching MTB reveals a conserved set of magnetosome genes.</title>
        <authorList>
            <person name="Kolinko S."/>
            <person name="Richter M."/>
            <person name="Glockner F.O."/>
            <person name="Brachmann A."/>
            <person name="Schuler D."/>
        </authorList>
    </citation>
    <scope>NUCLEOTIDE SEQUENCE [LARGE SCALE GENOMIC DNA]</scope>
    <source>
        <strain evidence="2">TM-1</strain>
    </source>
</reference>
<dbReference type="InterPro" id="IPR000014">
    <property type="entry name" value="PAS"/>
</dbReference>
<dbReference type="EMBL" id="LACI01002507">
    <property type="protein sequence ID" value="KJU81905.1"/>
    <property type="molecule type" value="Genomic_DNA"/>
</dbReference>
<dbReference type="Gene3D" id="3.30.450.20">
    <property type="entry name" value="PAS domain"/>
    <property type="match status" value="1"/>
</dbReference>
<accession>A0A0F3GIZ6</accession>
<protein>
    <submittedName>
        <fullName evidence="2">PAS domain protein</fullName>
    </submittedName>
</protein>
<gene>
    <name evidence="3" type="ORF">MBAV_005286</name>
    <name evidence="2" type="ORF">MBAV_005902</name>
</gene>
<evidence type="ECO:0000313" key="4">
    <source>
        <dbReference type="Proteomes" id="UP000033423"/>
    </source>
</evidence>
<dbReference type="Pfam" id="PF08447">
    <property type="entry name" value="PAS_3"/>
    <property type="match status" value="1"/>
</dbReference>
<evidence type="ECO:0000259" key="1">
    <source>
        <dbReference type="PROSITE" id="PS50112"/>
    </source>
</evidence>
<evidence type="ECO:0000313" key="2">
    <source>
        <dbReference type="EMBL" id="KJU81905.1"/>
    </source>
</evidence>
<comment type="caution">
    <text evidence="2">The sequence shown here is derived from an EMBL/GenBank/DDBJ whole genome shotgun (WGS) entry which is preliminary data.</text>
</comment>
<sequence length="115" mass="13876">MRDEDKTKEQLIAELRQLRLIEQRSRIIFEQAPIGIAIKELYTDKFIQVNRAYCDIIGYCREEVLSDTFKELTYPHDIRPELDNMQRLISGEISIFSMEKRYIRRDHRVVWVNLT</sequence>
<organism evidence="2 4">
    <name type="scientific">Candidatus Magnetobacterium bavaricum</name>
    <dbReference type="NCBI Taxonomy" id="29290"/>
    <lineage>
        <taxon>Bacteria</taxon>
        <taxon>Pseudomonadati</taxon>
        <taxon>Nitrospirota</taxon>
        <taxon>Thermodesulfovibrionia</taxon>
        <taxon>Thermodesulfovibrionales</taxon>
        <taxon>Candidatus Magnetobacteriaceae</taxon>
        <taxon>Candidatus Magnetobacterium</taxon>
    </lineage>
</organism>
<name>A0A0F3GIZ6_9BACT</name>
<dbReference type="SUPFAM" id="SSF55785">
    <property type="entry name" value="PYP-like sensor domain (PAS domain)"/>
    <property type="match status" value="1"/>
</dbReference>
<dbReference type="EMBL" id="LACI01002285">
    <property type="protein sequence ID" value="KJU82521.1"/>
    <property type="molecule type" value="Genomic_DNA"/>
</dbReference>
<proteinExistence type="predicted"/>
<dbReference type="AlphaFoldDB" id="A0A0F3GIZ6"/>
<feature type="domain" description="PAS" evidence="1">
    <location>
        <begin position="21"/>
        <end position="92"/>
    </location>
</feature>
<dbReference type="PROSITE" id="PS50112">
    <property type="entry name" value="PAS"/>
    <property type="match status" value="1"/>
</dbReference>
<evidence type="ECO:0000313" key="3">
    <source>
        <dbReference type="EMBL" id="KJU82521.1"/>
    </source>
</evidence>
<feature type="non-terminal residue" evidence="2">
    <location>
        <position position="115"/>
    </location>
</feature>
<dbReference type="Proteomes" id="UP000033423">
    <property type="component" value="Unassembled WGS sequence"/>
</dbReference>
<dbReference type="InterPro" id="IPR035965">
    <property type="entry name" value="PAS-like_dom_sf"/>
</dbReference>
<dbReference type="CDD" id="cd00130">
    <property type="entry name" value="PAS"/>
    <property type="match status" value="1"/>
</dbReference>
<dbReference type="SMART" id="SM00091">
    <property type="entry name" value="PAS"/>
    <property type="match status" value="1"/>
</dbReference>
<keyword evidence="4" id="KW-1185">Reference proteome</keyword>